<evidence type="ECO:0008006" key="4">
    <source>
        <dbReference type="Google" id="ProtNLM"/>
    </source>
</evidence>
<proteinExistence type="predicted"/>
<keyword evidence="1" id="KW-1133">Transmembrane helix</keyword>
<feature type="transmembrane region" description="Helical" evidence="1">
    <location>
        <begin position="54"/>
        <end position="73"/>
    </location>
</feature>
<feature type="transmembrane region" description="Helical" evidence="1">
    <location>
        <begin position="25"/>
        <end position="42"/>
    </location>
</feature>
<dbReference type="EMBL" id="CP058214">
    <property type="protein sequence ID" value="QPC44733.1"/>
    <property type="molecule type" value="Genomic_DNA"/>
</dbReference>
<keyword evidence="1" id="KW-0812">Transmembrane</keyword>
<organism evidence="2 3">
    <name type="scientific">Kaustia mangrovi</name>
    <dbReference type="NCBI Taxonomy" id="2593653"/>
    <lineage>
        <taxon>Bacteria</taxon>
        <taxon>Pseudomonadati</taxon>
        <taxon>Pseudomonadota</taxon>
        <taxon>Alphaproteobacteria</taxon>
        <taxon>Hyphomicrobiales</taxon>
        <taxon>Parvibaculaceae</taxon>
        <taxon>Kaustia</taxon>
    </lineage>
</organism>
<evidence type="ECO:0000313" key="3">
    <source>
        <dbReference type="Proteomes" id="UP000593594"/>
    </source>
</evidence>
<feature type="transmembrane region" description="Helical" evidence="1">
    <location>
        <begin position="162"/>
        <end position="180"/>
    </location>
</feature>
<reference evidence="2 3" key="1">
    <citation type="submission" date="2020-06" db="EMBL/GenBank/DDBJ databases">
        <title>Genome sequence of 2 isolates from Red Sea Mangroves.</title>
        <authorList>
            <person name="Sefrji F."/>
            <person name="Michoud G."/>
            <person name="Merlino G."/>
            <person name="Daffonchio D."/>
        </authorList>
    </citation>
    <scope>NUCLEOTIDE SEQUENCE [LARGE SCALE GENOMIC DNA]</scope>
    <source>
        <strain evidence="2 3">R1DC25</strain>
    </source>
</reference>
<dbReference type="RefSeq" id="WP_213162102.1">
    <property type="nucleotide sequence ID" value="NZ_CP058214.1"/>
</dbReference>
<accession>A0A7S8C799</accession>
<feature type="transmembrane region" description="Helical" evidence="1">
    <location>
        <begin position="79"/>
        <end position="99"/>
    </location>
</feature>
<feature type="transmembrane region" description="Helical" evidence="1">
    <location>
        <begin position="106"/>
        <end position="125"/>
    </location>
</feature>
<protein>
    <recommendedName>
        <fullName evidence="4">Ceramidase</fullName>
    </recommendedName>
</protein>
<name>A0A7S8C799_9HYPH</name>
<evidence type="ECO:0000313" key="2">
    <source>
        <dbReference type="EMBL" id="QPC44733.1"/>
    </source>
</evidence>
<keyword evidence="3" id="KW-1185">Reference proteome</keyword>
<dbReference type="KEGG" id="kmn:HW532_19740"/>
<feature type="transmembrane region" description="Helical" evidence="1">
    <location>
        <begin position="137"/>
        <end position="155"/>
    </location>
</feature>
<evidence type="ECO:0000256" key="1">
    <source>
        <dbReference type="SAM" id="Phobius"/>
    </source>
</evidence>
<gene>
    <name evidence="2" type="ORF">HW532_19740</name>
</gene>
<dbReference type="Proteomes" id="UP000593594">
    <property type="component" value="Chromosome"/>
</dbReference>
<feature type="transmembrane region" description="Helical" evidence="1">
    <location>
        <begin position="195"/>
        <end position="213"/>
    </location>
</feature>
<dbReference type="AlphaFoldDB" id="A0A7S8C799"/>
<keyword evidence="1" id="KW-0472">Membrane</keyword>
<sequence length="226" mass="23812">MNWFAYIDLYCERTAPGLMNEPANAVSNAAFFLAALLAMRAAMKAGDAARRDGFLWVLIALVAVIGAGSAAFHTFAERWSLIADVAPITAFIYAFFFYAMRRYIGLGTTGALAAMVAFLALSFGFGELMPAGALNGSGDYLPAFAAMVAVGAELLRRGHPAGHWVLGAGGVFAISLTFRTVDPAVCPAFPTGTHFLWHILNATVLYLLLMSGVRYGGGAERGGAGT</sequence>